<evidence type="ECO:0000256" key="7">
    <source>
        <dbReference type="HAMAP-Rule" id="MF_00653"/>
    </source>
</evidence>
<evidence type="ECO:0000256" key="3">
    <source>
        <dbReference type="ARBA" id="ARBA00015084"/>
    </source>
</evidence>
<evidence type="ECO:0000256" key="2">
    <source>
        <dbReference type="ARBA" id="ARBA00008481"/>
    </source>
</evidence>
<dbReference type="RefSeq" id="WP_078751030.1">
    <property type="nucleotide sequence ID" value="NZ_FUXU01000004.1"/>
</dbReference>
<dbReference type="InterPro" id="IPR001279">
    <property type="entry name" value="Metallo-B-lactamas"/>
</dbReference>
<dbReference type="CDD" id="cd16274">
    <property type="entry name" value="PQQB-like_MBL-fold"/>
    <property type="match status" value="1"/>
</dbReference>
<keyword evidence="5 7" id="KW-0884">PQQ biosynthesis</keyword>
<proteinExistence type="inferred from homology"/>
<dbReference type="GO" id="GO:0018189">
    <property type="term" value="P:pyrroloquinoline quinone biosynthetic process"/>
    <property type="evidence" value="ECO:0007669"/>
    <property type="project" value="UniProtKB-UniRule"/>
</dbReference>
<dbReference type="Pfam" id="PF12706">
    <property type="entry name" value="Lactamase_B_2"/>
    <property type="match status" value="1"/>
</dbReference>
<dbReference type="HAMAP" id="MF_00653">
    <property type="entry name" value="PQQ_syn_PqqB"/>
    <property type="match status" value="1"/>
</dbReference>
<dbReference type="Gene3D" id="3.60.15.10">
    <property type="entry name" value="Ribonuclease Z/Hydroxyacylglutathione hydrolase-like"/>
    <property type="match status" value="1"/>
</dbReference>
<evidence type="ECO:0000259" key="8">
    <source>
        <dbReference type="Pfam" id="PF12706"/>
    </source>
</evidence>
<organism evidence="9 10">
    <name type="scientific">Enterovibrio nigricans DSM 22720</name>
    <dbReference type="NCBI Taxonomy" id="1121868"/>
    <lineage>
        <taxon>Bacteria</taxon>
        <taxon>Pseudomonadati</taxon>
        <taxon>Pseudomonadota</taxon>
        <taxon>Gammaproteobacteria</taxon>
        <taxon>Vibrionales</taxon>
        <taxon>Vibrionaceae</taxon>
        <taxon>Enterovibrio</taxon>
    </lineage>
</organism>
<feature type="domain" description="Metallo-beta-lactamase" evidence="8">
    <location>
        <begin position="50"/>
        <end position="274"/>
    </location>
</feature>
<evidence type="ECO:0000256" key="5">
    <source>
        <dbReference type="ARBA" id="ARBA00022905"/>
    </source>
</evidence>
<name>A0A1T4U0X1_9GAMM</name>
<reference evidence="10" key="1">
    <citation type="submission" date="2017-02" db="EMBL/GenBank/DDBJ databases">
        <authorList>
            <person name="Varghese N."/>
            <person name="Submissions S."/>
        </authorList>
    </citation>
    <scope>NUCLEOTIDE SEQUENCE [LARGE SCALE GENOMIC DNA]</scope>
    <source>
        <strain evidence="10">DSM 22720</strain>
    </source>
</reference>
<dbReference type="AlphaFoldDB" id="A0A1T4U0X1"/>
<protein>
    <recommendedName>
        <fullName evidence="3 7">Coenzyme PQQ synthesis protein B</fullName>
    </recommendedName>
    <alternativeName>
        <fullName evidence="6 7">Pyrroloquinoline quinone biosynthesis protein B</fullName>
    </alternativeName>
</protein>
<evidence type="ECO:0000256" key="4">
    <source>
        <dbReference type="ARBA" id="ARBA00022448"/>
    </source>
</evidence>
<accession>A0A1T4U0X1</accession>
<dbReference type="InterPro" id="IPR036866">
    <property type="entry name" value="RibonucZ/Hydroxyglut_hydro"/>
</dbReference>
<gene>
    <name evidence="7" type="primary">pqqB</name>
    <name evidence="9" type="ORF">SAMN02745132_00509</name>
</gene>
<dbReference type="UniPathway" id="UPA00539"/>
<dbReference type="NCBIfam" id="TIGR02108">
    <property type="entry name" value="PQQ_syn_pqqB"/>
    <property type="match status" value="1"/>
</dbReference>
<dbReference type="InterPro" id="IPR011842">
    <property type="entry name" value="PQQ_synth_PqqB"/>
</dbReference>
<dbReference type="PANTHER" id="PTHR42663:SF7">
    <property type="entry name" value="COENZYME PQQ SYNTHESIS PROTEIN B"/>
    <property type="match status" value="1"/>
</dbReference>
<comment type="function">
    <text evidence="7">May be involved in the transport of PQQ or its precursor to the periplasm.</text>
</comment>
<dbReference type="OrthoDB" id="9778305at2"/>
<comment type="pathway">
    <text evidence="1 7">Cofactor biosynthesis; pyrroloquinoline quinone biosynthesis.</text>
</comment>
<dbReference type="Proteomes" id="UP000190162">
    <property type="component" value="Unassembled WGS sequence"/>
</dbReference>
<keyword evidence="10" id="KW-1185">Reference proteome</keyword>
<dbReference type="SUPFAM" id="SSF56281">
    <property type="entry name" value="Metallo-hydrolase/oxidoreductase"/>
    <property type="match status" value="1"/>
</dbReference>
<sequence>MQIVVLGSAAGGGFPQWNCHCRMCQSVRQGTSRAQPRTQSSIAVSDDGDNWVIINASPDIRQQINASPQLAKADGARGSGVRAVIVTDAQIDHTTGLLILREGLPLDLYCTKEVADELSSSYPILSMMTHWQGGYRTTTVDPSSEEGWQIPSVPSLRFVPIVLESNAPPFSPYRDRDRPRPGDNIGLQIVDTRTGASLFYAPGLAAPAPVVLSAMDKADCVMMDGTLWTDDEMIREGLGTSLGSEMGHLSVSGEEGMLALLSQFSKPRKVLIHINNTNPILDPDSPQHKAVLEAGVEVAFDGMEIHI</sequence>
<dbReference type="EMBL" id="FUXU01000004">
    <property type="protein sequence ID" value="SKA46386.1"/>
    <property type="molecule type" value="Genomic_DNA"/>
</dbReference>
<comment type="similarity">
    <text evidence="2 7">Belongs to the PqqB family.</text>
</comment>
<evidence type="ECO:0000313" key="9">
    <source>
        <dbReference type="EMBL" id="SKA46386.1"/>
    </source>
</evidence>
<keyword evidence="4 7" id="KW-0813">Transport</keyword>
<dbReference type="PANTHER" id="PTHR42663">
    <property type="entry name" value="HYDROLASE C777.06C-RELATED-RELATED"/>
    <property type="match status" value="1"/>
</dbReference>
<evidence type="ECO:0000313" key="10">
    <source>
        <dbReference type="Proteomes" id="UP000190162"/>
    </source>
</evidence>
<evidence type="ECO:0000256" key="6">
    <source>
        <dbReference type="ARBA" id="ARBA00030966"/>
    </source>
</evidence>
<evidence type="ECO:0000256" key="1">
    <source>
        <dbReference type="ARBA" id="ARBA00004886"/>
    </source>
</evidence>